<dbReference type="Proteomes" id="UP000015106">
    <property type="component" value="Chromosome 2"/>
</dbReference>
<reference evidence="3" key="1">
    <citation type="journal article" date="2013" name="Nature">
        <title>Draft genome of the wheat A-genome progenitor Triticum urartu.</title>
        <authorList>
            <person name="Ling H.Q."/>
            <person name="Zhao S."/>
            <person name="Liu D."/>
            <person name="Wang J."/>
            <person name="Sun H."/>
            <person name="Zhang C."/>
            <person name="Fan H."/>
            <person name="Li D."/>
            <person name="Dong L."/>
            <person name="Tao Y."/>
            <person name="Gao C."/>
            <person name="Wu H."/>
            <person name="Li Y."/>
            <person name="Cui Y."/>
            <person name="Guo X."/>
            <person name="Zheng S."/>
            <person name="Wang B."/>
            <person name="Yu K."/>
            <person name="Liang Q."/>
            <person name="Yang W."/>
            <person name="Lou X."/>
            <person name="Chen J."/>
            <person name="Feng M."/>
            <person name="Jian J."/>
            <person name="Zhang X."/>
            <person name="Luo G."/>
            <person name="Jiang Y."/>
            <person name="Liu J."/>
            <person name="Wang Z."/>
            <person name="Sha Y."/>
            <person name="Zhang B."/>
            <person name="Wu H."/>
            <person name="Tang D."/>
            <person name="Shen Q."/>
            <person name="Xue P."/>
            <person name="Zou S."/>
            <person name="Wang X."/>
            <person name="Liu X."/>
            <person name="Wang F."/>
            <person name="Yang Y."/>
            <person name="An X."/>
            <person name="Dong Z."/>
            <person name="Zhang K."/>
            <person name="Zhang X."/>
            <person name="Luo M.C."/>
            <person name="Dvorak J."/>
            <person name="Tong Y."/>
            <person name="Wang J."/>
            <person name="Yang H."/>
            <person name="Li Z."/>
            <person name="Wang D."/>
            <person name="Zhang A."/>
            <person name="Wang J."/>
        </authorList>
    </citation>
    <scope>NUCLEOTIDE SEQUENCE</scope>
    <source>
        <strain evidence="3">cv. G1812</strain>
    </source>
</reference>
<proteinExistence type="predicted"/>
<evidence type="ECO:0000313" key="2">
    <source>
        <dbReference type="EnsemblPlants" id="TuG1812G0200004113.01.T01.cds328889"/>
    </source>
</evidence>
<dbReference type="Gramene" id="TuG1812G0200004113.01.T01">
    <property type="protein sequence ID" value="TuG1812G0200004113.01.T01.cds328889"/>
    <property type="gene ID" value="TuG1812G0200004113.01"/>
</dbReference>
<feature type="compositionally biased region" description="Polar residues" evidence="1">
    <location>
        <begin position="107"/>
        <end position="116"/>
    </location>
</feature>
<feature type="region of interest" description="Disordered" evidence="1">
    <location>
        <begin position="78"/>
        <end position="116"/>
    </location>
</feature>
<dbReference type="AlphaFoldDB" id="A0A8R7PHP8"/>
<sequence>MATGLTTGSSAPYLPAQTKLHMRSFNRRSAGSRVSDGTGRFPQKYGSSSAMPWTAAPPSRPSLPARIAMLCAMLPPALSPARSSRVRSARRDSQGSAPDPDRALLSTHRSAAHASS</sequence>
<reference evidence="2" key="3">
    <citation type="submission" date="2022-06" db="UniProtKB">
        <authorList>
            <consortium name="EnsemblPlants"/>
        </authorList>
    </citation>
    <scope>IDENTIFICATION</scope>
</reference>
<name>A0A8R7PHP8_TRIUA</name>
<feature type="region of interest" description="Disordered" evidence="1">
    <location>
        <begin position="1"/>
        <end position="59"/>
    </location>
</feature>
<evidence type="ECO:0000256" key="1">
    <source>
        <dbReference type="SAM" id="MobiDB-lite"/>
    </source>
</evidence>
<keyword evidence="3" id="KW-1185">Reference proteome</keyword>
<accession>A0A8R7PHP8</accession>
<organism evidence="2 3">
    <name type="scientific">Triticum urartu</name>
    <name type="common">Red wild einkorn</name>
    <name type="synonym">Crithodium urartu</name>
    <dbReference type="NCBI Taxonomy" id="4572"/>
    <lineage>
        <taxon>Eukaryota</taxon>
        <taxon>Viridiplantae</taxon>
        <taxon>Streptophyta</taxon>
        <taxon>Embryophyta</taxon>
        <taxon>Tracheophyta</taxon>
        <taxon>Spermatophyta</taxon>
        <taxon>Magnoliopsida</taxon>
        <taxon>Liliopsida</taxon>
        <taxon>Poales</taxon>
        <taxon>Poaceae</taxon>
        <taxon>BOP clade</taxon>
        <taxon>Pooideae</taxon>
        <taxon>Triticodae</taxon>
        <taxon>Triticeae</taxon>
        <taxon>Triticinae</taxon>
        <taxon>Triticum</taxon>
    </lineage>
</organism>
<reference evidence="2" key="2">
    <citation type="submission" date="2018-03" db="EMBL/GenBank/DDBJ databases">
        <title>The Triticum urartu genome reveals the dynamic nature of wheat genome evolution.</title>
        <authorList>
            <person name="Ling H."/>
            <person name="Ma B."/>
            <person name="Shi X."/>
            <person name="Liu H."/>
            <person name="Dong L."/>
            <person name="Sun H."/>
            <person name="Cao Y."/>
            <person name="Gao Q."/>
            <person name="Zheng S."/>
            <person name="Li Y."/>
            <person name="Yu Y."/>
            <person name="Du H."/>
            <person name="Qi M."/>
            <person name="Li Y."/>
            <person name="Yu H."/>
            <person name="Cui Y."/>
            <person name="Wang N."/>
            <person name="Chen C."/>
            <person name="Wu H."/>
            <person name="Zhao Y."/>
            <person name="Zhang J."/>
            <person name="Li Y."/>
            <person name="Zhou W."/>
            <person name="Zhang B."/>
            <person name="Hu W."/>
            <person name="Eijk M."/>
            <person name="Tang J."/>
            <person name="Witsenboer H."/>
            <person name="Zhao S."/>
            <person name="Li Z."/>
            <person name="Zhang A."/>
            <person name="Wang D."/>
            <person name="Liang C."/>
        </authorList>
    </citation>
    <scope>NUCLEOTIDE SEQUENCE [LARGE SCALE GENOMIC DNA]</scope>
    <source>
        <strain evidence="2">cv. G1812</strain>
    </source>
</reference>
<feature type="compositionally biased region" description="Polar residues" evidence="1">
    <location>
        <begin position="1"/>
        <end position="10"/>
    </location>
</feature>
<evidence type="ECO:0000313" key="3">
    <source>
        <dbReference type="Proteomes" id="UP000015106"/>
    </source>
</evidence>
<dbReference type="EnsemblPlants" id="TuG1812G0200004113.01.T01">
    <property type="protein sequence ID" value="TuG1812G0200004113.01.T01.cds328889"/>
    <property type="gene ID" value="TuG1812G0200004113.01"/>
</dbReference>
<protein>
    <submittedName>
        <fullName evidence="2">Uncharacterized protein</fullName>
    </submittedName>
</protein>